<dbReference type="SUPFAM" id="SSF57667">
    <property type="entry name" value="beta-beta-alpha zinc fingers"/>
    <property type="match status" value="2"/>
</dbReference>
<evidence type="ECO:0000256" key="3">
    <source>
        <dbReference type="ARBA" id="ARBA00022771"/>
    </source>
</evidence>
<dbReference type="PROSITE" id="PS50157">
    <property type="entry name" value="ZINC_FINGER_C2H2_2"/>
    <property type="match status" value="2"/>
</dbReference>
<dbReference type="PANTHER" id="PTHR14003:SF19">
    <property type="entry name" value="YY2 TRANSCRIPTION FACTOR"/>
    <property type="match status" value="1"/>
</dbReference>
<dbReference type="AlphaFoldDB" id="A0AAD5TBZ5"/>
<keyword evidence="4" id="KW-0862">Zinc</keyword>
<dbReference type="GO" id="GO:0031519">
    <property type="term" value="C:PcG protein complex"/>
    <property type="evidence" value="ECO:0007669"/>
    <property type="project" value="TreeGrafter"/>
</dbReference>
<dbReference type="EMBL" id="JADGJH010000002">
    <property type="protein sequence ID" value="KAJ3143191.1"/>
    <property type="molecule type" value="Genomic_DNA"/>
</dbReference>
<organism evidence="8 9">
    <name type="scientific">Physocladia obscura</name>
    <dbReference type="NCBI Taxonomy" id="109957"/>
    <lineage>
        <taxon>Eukaryota</taxon>
        <taxon>Fungi</taxon>
        <taxon>Fungi incertae sedis</taxon>
        <taxon>Chytridiomycota</taxon>
        <taxon>Chytridiomycota incertae sedis</taxon>
        <taxon>Chytridiomycetes</taxon>
        <taxon>Chytridiales</taxon>
        <taxon>Chytriomycetaceae</taxon>
        <taxon>Physocladia</taxon>
    </lineage>
</organism>
<evidence type="ECO:0000256" key="5">
    <source>
        <dbReference type="PROSITE-ProRule" id="PRU00042"/>
    </source>
</evidence>
<feature type="domain" description="C2H2-type" evidence="7">
    <location>
        <begin position="363"/>
        <end position="392"/>
    </location>
</feature>
<protein>
    <recommendedName>
        <fullName evidence="7">C2H2-type domain-containing protein</fullName>
    </recommendedName>
</protein>
<dbReference type="PANTHER" id="PTHR14003">
    <property type="entry name" value="TRANSCRIPTIONAL REPRESSOR PROTEIN YY"/>
    <property type="match status" value="1"/>
</dbReference>
<keyword evidence="9" id="KW-1185">Reference proteome</keyword>
<dbReference type="Gene3D" id="3.30.160.60">
    <property type="entry name" value="Classic Zinc Finger"/>
    <property type="match status" value="2"/>
</dbReference>
<proteinExistence type="predicted"/>
<feature type="region of interest" description="Disordered" evidence="6">
    <location>
        <begin position="294"/>
        <end position="324"/>
    </location>
</feature>
<evidence type="ECO:0000256" key="2">
    <source>
        <dbReference type="ARBA" id="ARBA00022737"/>
    </source>
</evidence>
<keyword evidence="2" id="KW-0677">Repeat</keyword>
<dbReference type="SMART" id="SM00355">
    <property type="entry name" value="ZnF_C2H2"/>
    <property type="match status" value="3"/>
</dbReference>
<dbReference type="GO" id="GO:0000785">
    <property type="term" value="C:chromatin"/>
    <property type="evidence" value="ECO:0007669"/>
    <property type="project" value="TreeGrafter"/>
</dbReference>
<dbReference type="GO" id="GO:0000981">
    <property type="term" value="F:DNA-binding transcription factor activity, RNA polymerase II-specific"/>
    <property type="evidence" value="ECO:0007669"/>
    <property type="project" value="TreeGrafter"/>
</dbReference>
<feature type="domain" description="C2H2-type" evidence="7">
    <location>
        <begin position="331"/>
        <end position="360"/>
    </location>
</feature>
<dbReference type="InterPro" id="IPR013087">
    <property type="entry name" value="Znf_C2H2_type"/>
</dbReference>
<evidence type="ECO:0000313" key="9">
    <source>
        <dbReference type="Proteomes" id="UP001211907"/>
    </source>
</evidence>
<keyword evidence="3 5" id="KW-0863">Zinc-finger</keyword>
<dbReference type="GO" id="GO:0008270">
    <property type="term" value="F:zinc ion binding"/>
    <property type="evidence" value="ECO:0007669"/>
    <property type="project" value="UniProtKB-KW"/>
</dbReference>
<dbReference type="Proteomes" id="UP001211907">
    <property type="component" value="Unassembled WGS sequence"/>
</dbReference>
<dbReference type="GO" id="GO:0000978">
    <property type="term" value="F:RNA polymerase II cis-regulatory region sequence-specific DNA binding"/>
    <property type="evidence" value="ECO:0007669"/>
    <property type="project" value="TreeGrafter"/>
</dbReference>
<dbReference type="InterPro" id="IPR036236">
    <property type="entry name" value="Znf_C2H2_sf"/>
</dbReference>
<dbReference type="Pfam" id="PF00096">
    <property type="entry name" value="zf-C2H2"/>
    <property type="match status" value="2"/>
</dbReference>
<feature type="compositionally biased region" description="Low complexity" evidence="6">
    <location>
        <begin position="301"/>
        <end position="319"/>
    </location>
</feature>
<keyword evidence="1" id="KW-0479">Metal-binding</keyword>
<accession>A0AAD5TBZ5</accession>
<comment type="caution">
    <text evidence="8">The sequence shown here is derived from an EMBL/GenBank/DDBJ whole genome shotgun (WGS) entry which is preliminary data.</text>
</comment>
<evidence type="ECO:0000259" key="7">
    <source>
        <dbReference type="PROSITE" id="PS50157"/>
    </source>
</evidence>
<evidence type="ECO:0000256" key="4">
    <source>
        <dbReference type="ARBA" id="ARBA00022833"/>
    </source>
</evidence>
<name>A0AAD5TBZ5_9FUNG</name>
<dbReference type="PROSITE" id="PS00028">
    <property type="entry name" value="ZINC_FINGER_C2H2_1"/>
    <property type="match status" value="2"/>
</dbReference>
<evidence type="ECO:0000313" key="8">
    <source>
        <dbReference type="EMBL" id="KAJ3143191.1"/>
    </source>
</evidence>
<reference evidence="8" key="1">
    <citation type="submission" date="2020-05" db="EMBL/GenBank/DDBJ databases">
        <title>Phylogenomic resolution of chytrid fungi.</title>
        <authorList>
            <person name="Stajich J.E."/>
            <person name="Amses K."/>
            <person name="Simmons R."/>
            <person name="Seto K."/>
            <person name="Myers J."/>
            <person name="Bonds A."/>
            <person name="Quandt C.A."/>
            <person name="Barry K."/>
            <person name="Liu P."/>
            <person name="Grigoriev I."/>
            <person name="Longcore J.E."/>
            <person name="James T.Y."/>
        </authorList>
    </citation>
    <scope>NUCLEOTIDE SEQUENCE</scope>
    <source>
        <strain evidence="8">JEL0513</strain>
    </source>
</reference>
<evidence type="ECO:0000256" key="1">
    <source>
        <dbReference type="ARBA" id="ARBA00022723"/>
    </source>
</evidence>
<dbReference type="GO" id="GO:0005667">
    <property type="term" value="C:transcription regulator complex"/>
    <property type="evidence" value="ECO:0007669"/>
    <property type="project" value="TreeGrafter"/>
</dbReference>
<gene>
    <name evidence="8" type="ORF">HK100_003869</name>
</gene>
<sequence length="426" mass="45787">MQVAPSKASFLDFDFVLFSDNNNYKNDSYSRSSSNATNTLALDYQDLFAFAARDTLSSRTCQSASTAMSNASNSNSIGSPTVRTVPQPFKWPLAIPARLAPNVTTPNIGTPLDVNAFMCPSPFETPMDSLLGLELALATAAFGTSSPYMNSFMMPSPAAGALNNSPFLGAYSDTIDSSNAGKSLFDDFEDISSAGNDFPLFPDLFDSKEYSQPATPKMAQLVNTSITHGTPHIPLHSTPFVSATPMFPQTPKVSISMEDLTALIQLATNNNLNLGPANLFVLQQQIEKAAATVGGTTNPTSASSSSSSASQSSDSRPSAGGRLRRRPSKFYTCSIENCGKQFSRNFNLKTHELTHETNRSRDFVCDEQGCGKTFVRIHDLNRHAAAHDQSKWHFCGGCSRGFARIDALRRHEKSGSGACKTASTSA</sequence>
<evidence type="ECO:0000256" key="6">
    <source>
        <dbReference type="SAM" id="MobiDB-lite"/>
    </source>
</evidence>